<dbReference type="EMBL" id="QAYL01000029">
    <property type="protein sequence ID" value="RFD24532.1"/>
    <property type="molecule type" value="Genomic_DNA"/>
</dbReference>
<protein>
    <submittedName>
        <fullName evidence="4">PPE family protein</fullName>
    </submittedName>
</protein>
<dbReference type="Pfam" id="PF00823">
    <property type="entry name" value="PPE"/>
    <property type="match status" value="1"/>
</dbReference>
<evidence type="ECO:0000313" key="5">
    <source>
        <dbReference type="Proteomes" id="UP000258522"/>
    </source>
</evidence>
<dbReference type="PANTHER" id="PTHR46766:SF1">
    <property type="entry name" value="GLUTAMINE-RICH PROTEIN 2"/>
    <property type="match status" value="1"/>
</dbReference>
<dbReference type="SUPFAM" id="SSF140459">
    <property type="entry name" value="PE/PPE dimer-like"/>
    <property type="match status" value="1"/>
</dbReference>
<feature type="non-terminal residue" evidence="4">
    <location>
        <position position="458"/>
    </location>
</feature>
<dbReference type="InterPro" id="IPR038332">
    <property type="entry name" value="PPE_sf"/>
</dbReference>
<dbReference type="Gene3D" id="1.20.1260.20">
    <property type="entry name" value="PPE superfamily"/>
    <property type="match status" value="1"/>
</dbReference>
<dbReference type="OrthoDB" id="4710842at2"/>
<evidence type="ECO:0000256" key="1">
    <source>
        <dbReference type="ARBA" id="ARBA00010652"/>
    </source>
</evidence>
<evidence type="ECO:0000259" key="2">
    <source>
        <dbReference type="Pfam" id="PF00823"/>
    </source>
</evidence>
<keyword evidence="5" id="KW-1185">Reference proteome</keyword>
<dbReference type="InterPro" id="IPR022171">
    <property type="entry name" value="PPE_C"/>
</dbReference>
<reference evidence="4 5" key="1">
    <citation type="submission" date="2018-07" db="EMBL/GenBank/DDBJ databases">
        <title>Whole genome sequence of Mycobacterium uberis.</title>
        <authorList>
            <person name="Benjak A."/>
        </authorList>
    </citation>
    <scope>NUCLEOTIDE SEQUENCE [LARGE SCALE GENOMIC DNA]</scope>
    <source>
        <strain evidence="4 5">Jura</strain>
    </source>
</reference>
<sequence length="458" mass="47463">MFDFAALPPETNSTRMYLGVGSGPIVAAAAAWTGLAKELSAAARGLQSVLETLLLSFRGESSEALTERVLPYVGWLSLTAAGADETAGQLTAVASAYDTARSGTVPPTVVLVNRMQTAMLKALNWFGQFSSMIADQEADYELMWTQNAMAMTAYQSQVLDVIGKTLPFEAAPEMVSEEGLVQETLIREGLEEGLVQETLIREGLEEGLVQETLIREGLEEGLAQETLIREGLEEGLAQETLIREGLEEVGELVFNRGVAGPPNVGMAQLGPRVVTPKAVFDPSSTVANSLWGGAAKHLDPMSNIVSMVNNKVGMANAGLSMVSGMGSMMKSVVPTTAANAVEALAQGGQAIENAIGSVGRGVLGSGLGGQITANLGRAMSVGSLRVPETWAVANQAVTPAMRALPLASRVATAVEGGPVPLMGGMPVGNMASGGGGVGVSSALRLPPRPFTMPRNLAG</sequence>
<dbReference type="GO" id="GO:0052572">
    <property type="term" value="P:response to host immune response"/>
    <property type="evidence" value="ECO:0007669"/>
    <property type="project" value="TreeGrafter"/>
</dbReference>
<comment type="similarity">
    <text evidence="1">Belongs to the mycobacterial PPE family.</text>
</comment>
<dbReference type="RefSeq" id="WP_133297127.1">
    <property type="nucleotide sequence ID" value="NZ_QAYL01000029.1"/>
</dbReference>
<dbReference type="Proteomes" id="UP000258522">
    <property type="component" value="Unassembled WGS sequence"/>
</dbReference>
<feature type="domain" description="PPE family C-terminal" evidence="3">
    <location>
        <begin position="372"/>
        <end position="454"/>
    </location>
</feature>
<accession>A0A3E1HDJ9</accession>
<gene>
    <name evidence="4" type="ORF">MUBE_13645</name>
</gene>
<dbReference type="PANTHER" id="PTHR46766">
    <property type="entry name" value="GLUTAMINE-RICH PROTEIN 2"/>
    <property type="match status" value="1"/>
</dbReference>
<evidence type="ECO:0000313" key="4">
    <source>
        <dbReference type="EMBL" id="RFD24532.1"/>
    </source>
</evidence>
<dbReference type="AlphaFoldDB" id="A0A3E1HDJ9"/>
<dbReference type="Pfam" id="PF12484">
    <property type="entry name" value="PPE-SVP"/>
    <property type="match status" value="1"/>
</dbReference>
<name>A0A3E1HDJ9_9MYCO</name>
<evidence type="ECO:0000259" key="3">
    <source>
        <dbReference type="Pfam" id="PF12484"/>
    </source>
</evidence>
<organism evidence="4 5">
    <name type="scientific">Mycobacterium uberis</name>
    <dbReference type="NCBI Taxonomy" id="2162698"/>
    <lineage>
        <taxon>Bacteria</taxon>
        <taxon>Bacillati</taxon>
        <taxon>Actinomycetota</taxon>
        <taxon>Actinomycetes</taxon>
        <taxon>Mycobacteriales</taxon>
        <taxon>Mycobacteriaceae</taxon>
        <taxon>Mycobacterium</taxon>
    </lineage>
</organism>
<proteinExistence type="inferred from homology"/>
<feature type="domain" description="PPE" evidence="2">
    <location>
        <begin position="3"/>
        <end position="160"/>
    </location>
</feature>
<comment type="caution">
    <text evidence="4">The sequence shown here is derived from an EMBL/GenBank/DDBJ whole genome shotgun (WGS) entry which is preliminary data.</text>
</comment>
<dbReference type="InterPro" id="IPR000030">
    <property type="entry name" value="PPE_dom"/>
</dbReference>